<keyword evidence="7 8" id="KW-0998">Cell outer membrane</keyword>
<dbReference type="NCBIfam" id="TIGR04056">
    <property type="entry name" value="OMP_RagA_SusC"/>
    <property type="match status" value="1"/>
</dbReference>
<accession>A0A9X2XTI9</accession>
<evidence type="ECO:0000313" key="12">
    <source>
        <dbReference type="Proteomes" id="UP001155483"/>
    </source>
</evidence>
<dbReference type="Gene3D" id="2.40.170.20">
    <property type="entry name" value="TonB-dependent receptor, beta-barrel domain"/>
    <property type="match status" value="1"/>
</dbReference>
<dbReference type="PROSITE" id="PS52016">
    <property type="entry name" value="TONB_DEPENDENT_REC_3"/>
    <property type="match status" value="1"/>
</dbReference>
<evidence type="ECO:0000256" key="1">
    <source>
        <dbReference type="ARBA" id="ARBA00004571"/>
    </source>
</evidence>
<dbReference type="RefSeq" id="WP_279296184.1">
    <property type="nucleotide sequence ID" value="NZ_JAOTIF010000002.1"/>
</dbReference>
<organism evidence="11 12">
    <name type="scientific">Paraflavisolibacter caeni</name>
    <dbReference type="NCBI Taxonomy" id="2982496"/>
    <lineage>
        <taxon>Bacteria</taxon>
        <taxon>Pseudomonadati</taxon>
        <taxon>Bacteroidota</taxon>
        <taxon>Chitinophagia</taxon>
        <taxon>Chitinophagales</taxon>
        <taxon>Chitinophagaceae</taxon>
        <taxon>Paraflavisolibacter</taxon>
    </lineage>
</organism>
<evidence type="ECO:0000256" key="4">
    <source>
        <dbReference type="ARBA" id="ARBA00022692"/>
    </source>
</evidence>
<dbReference type="InterPro" id="IPR036942">
    <property type="entry name" value="Beta-barrel_TonB_sf"/>
</dbReference>
<name>A0A9X2XTI9_9BACT</name>
<evidence type="ECO:0000256" key="6">
    <source>
        <dbReference type="ARBA" id="ARBA00023136"/>
    </source>
</evidence>
<dbReference type="InterPro" id="IPR023996">
    <property type="entry name" value="TonB-dep_OMP_SusC/RagA"/>
</dbReference>
<keyword evidence="3 8" id="KW-1134">Transmembrane beta strand</keyword>
<dbReference type="Proteomes" id="UP001155483">
    <property type="component" value="Unassembled WGS sequence"/>
</dbReference>
<sequence length="1110" mass="123661">MKKYRLLTFILLHTVFFAFAQNRQVSGVITDVQSNQPLVGVTIQVANQKTTAVTGPDGKFTINVPNGKSILNVSYVGYQTKSIEVAPDQNSISLGMEIMAGQMNEVVVTALGIKKEQRKLGYATSTVSGQDIVKTVPTNFASGLYGKAPGVQINTMPGGATSAVSIQIRGISSLSFQREPLLVVDGVIVRNGGANNEGYWGGNQKLNGNGLLDINPENIESVNILKGAAASALYGSDANFGVIVITTKSGKGYKKGIGVDASFSANVENVANNPDYQNTYGPGYDRATNLSQGYDEDGWFHTNVNGQDVVYPYARAYGQFGPKMDGRQVYWWDGVMRPYDPQPDNWKEFYRTGHSYVANVAINNATDKLNYRFSYTRNDYKGIQIGGDQNKNTFNFNTSYKITPKLTFDLVAGYINEKVHNRPRQIYYLTNNFGGFYSRADKMDVYFNKYQTSKGYKWVDFNSNLDQDERLKYNIRAKDFLDFLWFQQANSYDEITNRLVGSATLNYNIIKGLNLRGRYGTDYTGYSLESKERSTQQISAGASGAYSTQNNKYNFTYGDLLLSYDHKLMENLGLTASIGYQARKEDYKYNSASTRDGLTTENWFSMSASKTQNSDGTVPGSSSRSTLVKDGLFGILSFDYHNYLFVEGTIRRERSSTLNPDNNTFYYPGVSAAFELSNAFSLPEVITYSKLRAAWGIVGNPPPPYYSNVVYTAGNIQGVPSLTPPTSGYGNPNLKNESKHELEFGWENRLFSNRLGFDITYYNDKIKDQILTLTTPSTTGSSSVVVNVGDMRNYGLELSLYGTPLQMRDFTWDSRLNLSFNRNKVETLMEGLEFLDHANIDNGSLLVRSKAGEIAGNIYVYKRQVDKNGNYIVNDAGFYLVNYDQQQKIGNIQPKMTGGLINTLNYKNFSFNFLIDFRYGGQVVSPSMLYTTAAGMYSSTMFGRDAEHGGIPYYIDAAGKFVRVADGATTGPNGQKVYHNGMILKGATKDGKENTTIIDAPRYYLNTFDWGSWPGYQTNSLYEAAVFDNDFVKLREASLSYEFPTSITNKIKMQHLTLTFFGRNLFYFYKSLPNLDPEEGVGTDWVSRATSVGSGNAATRSYGASIRFNF</sequence>
<comment type="subcellular location">
    <subcellularLocation>
        <location evidence="1 8">Cell outer membrane</location>
        <topology evidence="1 8">Multi-pass membrane protein</topology>
    </subcellularLocation>
</comment>
<dbReference type="InterPro" id="IPR039426">
    <property type="entry name" value="TonB-dep_rcpt-like"/>
</dbReference>
<dbReference type="Pfam" id="PF13715">
    <property type="entry name" value="CarbopepD_reg_2"/>
    <property type="match status" value="1"/>
</dbReference>
<protein>
    <submittedName>
        <fullName evidence="11">SusC/RagA family TonB-linked outer membrane protein</fullName>
    </submittedName>
</protein>
<reference evidence="11" key="1">
    <citation type="submission" date="2022-09" db="EMBL/GenBank/DDBJ databases">
        <authorList>
            <person name="Yuan C."/>
            <person name="Ke Z."/>
        </authorList>
    </citation>
    <scope>NUCLEOTIDE SEQUENCE</scope>
    <source>
        <strain evidence="11">LB-8</strain>
    </source>
</reference>
<comment type="caution">
    <text evidence="11">The sequence shown here is derived from an EMBL/GenBank/DDBJ whole genome shotgun (WGS) entry which is preliminary data.</text>
</comment>
<evidence type="ECO:0000256" key="7">
    <source>
        <dbReference type="ARBA" id="ARBA00023237"/>
    </source>
</evidence>
<dbReference type="InterPro" id="IPR023997">
    <property type="entry name" value="TonB-dep_OMP_SusC/RagA_CS"/>
</dbReference>
<dbReference type="PANTHER" id="PTHR30069">
    <property type="entry name" value="TONB-DEPENDENT OUTER MEMBRANE RECEPTOR"/>
    <property type="match status" value="1"/>
</dbReference>
<dbReference type="SUPFAM" id="SSF49464">
    <property type="entry name" value="Carboxypeptidase regulatory domain-like"/>
    <property type="match status" value="1"/>
</dbReference>
<dbReference type="Gene3D" id="2.170.130.10">
    <property type="entry name" value="TonB-dependent receptor, plug domain"/>
    <property type="match status" value="1"/>
</dbReference>
<dbReference type="GO" id="GO:0044718">
    <property type="term" value="P:siderophore transmembrane transport"/>
    <property type="evidence" value="ECO:0007669"/>
    <property type="project" value="TreeGrafter"/>
</dbReference>
<evidence type="ECO:0000313" key="11">
    <source>
        <dbReference type="EMBL" id="MCU7548741.1"/>
    </source>
</evidence>
<feature type="signal peptide" evidence="9">
    <location>
        <begin position="1"/>
        <end position="20"/>
    </location>
</feature>
<keyword evidence="5 9" id="KW-0732">Signal</keyword>
<keyword evidence="2 8" id="KW-0813">Transport</keyword>
<evidence type="ECO:0000256" key="8">
    <source>
        <dbReference type="PROSITE-ProRule" id="PRU01360"/>
    </source>
</evidence>
<dbReference type="PANTHER" id="PTHR30069:SF29">
    <property type="entry name" value="HEMOGLOBIN AND HEMOGLOBIN-HAPTOGLOBIN-BINDING PROTEIN 1-RELATED"/>
    <property type="match status" value="1"/>
</dbReference>
<keyword evidence="4 8" id="KW-0812">Transmembrane</keyword>
<dbReference type="InterPro" id="IPR012910">
    <property type="entry name" value="Plug_dom"/>
</dbReference>
<dbReference type="Pfam" id="PF07715">
    <property type="entry name" value="Plug"/>
    <property type="match status" value="1"/>
</dbReference>
<comment type="similarity">
    <text evidence="8">Belongs to the TonB-dependent receptor family.</text>
</comment>
<proteinExistence type="inferred from homology"/>
<evidence type="ECO:0000259" key="10">
    <source>
        <dbReference type="Pfam" id="PF07715"/>
    </source>
</evidence>
<dbReference type="GO" id="GO:0015344">
    <property type="term" value="F:siderophore uptake transmembrane transporter activity"/>
    <property type="evidence" value="ECO:0007669"/>
    <property type="project" value="TreeGrafter"/>
</dbReference>
<evidence type="ECO:0000256" key="3">
    <source>
        <dbReference type="ARBA" id="ARBA00022452"/>
    </source>
</evidence>
<dbReference type="InterPro" id="IPR037066">
    <property type="entry name" value="Plug_dom_sf"/>
</dbReference>
<keyword evidence="12" id="KW-1185">Reference proteome</keyword>
<dbReference type="Gene3D" id="2.60.40.1120">
    <property type="entry name" value="Carboxypeptidase-like, regulatory domain"/>
    <property type="match status" value="1"/>
</dbReference>
<gene>
    <name evidence="11" type="ORF">OCK74_06410</name>
</gene>
<dbReference type="NCBIfam" id="TIGR04057">
    <property type="entry name" value="SusC_RagA_signa"/>
    <property type="match status" value="1"/>
</dbReference>
<feature type="domain" description="TonB-dependent receptor plug" evidence="10">
    <location>
        <begin position="117"/>
        <end position="242"/>
    </location>
</feature>
<evidence type="ECO:0000256" key="2">
    <source>
        <dbReference type="ARBA" id="ARBA00022448"/>
    </source>
</evidence>
<dbReference type="InterPro" id="IPR008969">
    <property type="entry name" value="CarboxyPept-like_regulatory"/>
</dbReference>
<dbReference type="SUPFAM" id="SSF56935">
    <property type="entry name" value="Porins"/>
    <property type="match status" value="1"/>
</dbReference>
<dbReference type="EMBL" id="JAOTIF010000002">
    <property type="protein sequence ID" value="MCU7548741.1"/>
    <property type="molecule type" value="Genomic_DNA"/>
</dbReference>
<dbReference type="GO" id="GO:0009279">
    <property type="term" value="C:cell outer membrane"/>
    <property type="evidence" value="ECO:0007669"/>
    <property type="project" value="UniProtKB-SubCell"/>
</dbReference>
<reference evidence="11" key="2">
    <citation type="submission" date="2023-04" db="EMBL/GenBank/DDBJ databases">
        <title>Paracnuella aquatica gen. nov., sp. nov., a member of the family Chitinophagaceae isolated from a hot spring.</title>
        <authorList>
            <person name="Wang C."/>
        </authorList>
    </citation>
    <scope>NUCLEOTIDE SEQUENCE</scope>
    <source>
        <strain evidence="11">LB-8</strain>
    </source>
</reference>
<dbReference type="AlphaFoldDB" id="A0A9X2XTI9"/>
<evidence type="ECO:0000256" key="5">
    <source>
        <dbReference type="ARBA" id="ARBA00022729"/>
    </source>
</evidence>
<keyword evidence="6 8" id="KW-0472">Membrane</keyword>
<feature type="chain" id="PRO_5040828040" evidence="9">
    <location>
        <begin position="21"/>
        <end position="1110"/>
    </location>
</feature>
<evidence type="ECO:0000256" key="9">
    <source>
        <dbReference type="SAM" id="SignalP"/>
    </source>
</evidence>